<keyword evidence="3 5" id="KW-1133">Transmembrane helix</keyword>
<dbReference type="Proteomes" id="UP000759246">
    <property type="component" value="Unassembled WGS sequence"/>
</dbReference>
<evidence type="ECO:0000256" key="1">
    <source>
        <dbReference type="ARBA" id="ARBA00004141"/>
    </source>
</evidence>
<evidence type="ECO:0000256" key="5">
    <source>
        <dbReference type="SAM" id="Phobius"/>
    </source>
</evidence>
<feature type="domain" description="RDD" evidence="6">
    <location>
        <begin position="29"/>
        <end position="155"/>
    </location>
</feature>
<feature type="transmembrane region" description="Helical" evidence="5">
    <location>
        <begin position="118"/>
        <end position="139"/>
    </location>
</feature>
<dbReference type="GO" id="GO:0016020">
    <property type="term" value="C:membrane"/>
    <property type="evidence" value="ECO:0007669"/>
    <property type="project" value="UniProtKB-SubCell"/>
</dbReference>
<sequence length="277" mass="30073">MSAQRSEYMQLQDDYVRTGEAVTLDVKPASPMERLTAAFMDATCYIGLVVIMVAVATRSLRVASDSLSRVLQVLILASLMFIIPLTVEVATGGRSLGKWAMNLRVVRDDGGPVTARHAAVRVGVGILENWLFLGGLAFASELLNGKGKRRGDLAAGTIVCSQGSSVFYPPLVMPPGLQGWAATATILPLDDALAAEARAFLGTNRSLDRQVRAQVALSLAQRLSRRVQTPLPAGLHPELVIAAVLVARRDREWMREVERRARGTQRFHEATKARFGL</sequence>
<keyword evidence="2 5" id="KW-0812">Transmembrane</keyword>
<dbReference type="InterPro" id="IPR010432">
    <property type="entry name" value="RDD"/>
</dbReference>
<gene>
    <name evidence="7" type="ORF">HXK09_05650</name>
</gene>
<dbReference type="AlphaFoldDB" id="A0A929WW99"/>
<accession>A0A929WW99</accession>
<evidence type="ECO:0000259" key="6">
    <source>
        <dbReference type="Pfam" id="PF06271"/>
    </source>
</evidence>
<protein>
    <submittedName>
        <fullName evidence="7">RDD family protein</fullName>
    </submittedName>
</protein>
<name>A0A929WW99_9ACTO</name>
<feature type="transmembrane region" description="Helical" evidence="5">
    <location>
        <begin position="67"/>
        <end position="87"/>
    </location>
</feature>
<evidence type="ECO:0000313" key="8">
    <source>
        <dbReference type="Proteomes" id="UP000759246"/>
    </source>
</evidence>
<evidence type="ECO:0000256" key="4">
    <source>
        <dbReference type="ARBA" id="ARBA00023136"/>
    </source>
</evidence>
<dbReference type="PANTHER" id="PTHR38480:SF1">
    <property type="entry name" value="SLR0254 PROTEIN"/>
    <property type="match status" value="1"/>
</dbReference>
<evidence type="ECO:0000256" key="2">
    <source>
        <dbReference type="ARBA" id="ARBA00022692"/>
    </source>
</evidence>
<evidence type="ECO:0000256" key="3">
    <source>
        <dbReference type="ARBA" id="ARBA00022989"/>
    </source>
</evidence>
<organism evidence="7 8">
    <name type="scientific">Actinomyces bouchesdurhonensis</name>
    <dbReference type="NCBI Taxonomy" id="1852361"/>
    <lineage>
        <taxon>Bacteria</taxon>
        <taxon>Bacillati</taxon>
        <taxon>Actinomycetota</taxon>
        <taxon>Actinomycetes</taxon>
        <taxon>Actinomycetales</taxon>
        <taxon>Actinomycetaceae</taxon>
        <taxon>Actinomyces</taxon>
    </lineage>
</organism>
<reference evidence="7" key="1">
    <citation type="submission" date="2020-04" db="EMBL/GenBank/DDBJ databases">
        <title>Deep metagenomics examines the oral microbiome during advanced dental caries in children, revealing novel taxa and co-occurrences with host molecules.</title>
        <authorList>
            <person name="Baker J.L."/>
            <person name="Morton J.T."/>
            <person name="Dinis M."/>
            <person name="Alvarez R."/>
            <person name="Tran N.C."/>
            <person name="Knight R."/>
            <person name="Edlund A."/>
        </authorList>
    </citation>
    <scope>NUCLEOTIDE SEQUENCE</scope>
    <source>
        <strain evidence="7">JCVI_30_bin.13</strain>
    </source>
</reference>
<feature type="transmembrane region" description="Helical" evidence="5">
    <location>
        <begin position="35"/>
        <end position="55"/>
    </location>
</feature>
<keyword evidence="4 5" id="KW-0472">Membrane</keyword>
<comment type="caution">
    <text evidence="7">The sequence shown here is derived from an EMBL/GenBank/DDBJ whole genome shotgun (WGS) entry which is preliminary data.</text>
</comment>
<dbReference type="PANTHER" id="PTHR38480">
    <property type="entry name" value="SLR0254 PROTEIN"/>
    <property type="match status" value="1"/>
</dbReference>
<evidence type="ECO:0000313" key="7">
    <source>
        <dbReference type="EMBL" id="MBF0966628.1"/>
    </source>
</evidence>
<dbReference type="Pfam" id="PF06271">
    <property type="entry name" value="RDD"/>
    <property type="match status" value="1"/>
</dbReference>
<proteinExistence type="predicted"/>
<dbReference type="EMBL" id="JABZGF010000159">
    <property type="protein sequence ID" value="MBF0966628.1"/>
    <property type="molecule type" value="Genomic_DNA"/>
</dbReference>
<comment type="subcellular location">
    <subcellularLocation>
        <location evidence="1">Membrane</location>
        <topology evidence="1">Multi-pass membrane protein</topology>
    </subcellularLocation>
</comment>